<comment type="caution">
    <text evidence="3">The sequence shown here is derived from an EMBL/GenBank/DDBJ whole genome shotgun (WGS) entry which is preliminary data.</text>
</comment>
<name>A0A9D1KP42_9ACTN</name>
<evidence type="ECO:0000256" key="1">
    <source>
        <dbReference type="SAM" id="Phobius"/>
    </source>
</evidence>
<reference evidence="3" key="1">
    <citation type="submission" date="2020-10" db="EMBL/GenBank/DDBJ databases">
        <authorList>
            <person name="Gilroy R."/>
        </authorList>
    </citation>
    <scope>NUCLEOTIDE SEQUENCE</scope>
    <source>
        <strain evidence="3">ChiGjej1B1-24693</strain>
    </source>
</reference>
<feature type="domain" description="DUF4342" evidence="2">
    <location>
        <begin position="5"/>
        <end position="84"/>
    </location>
</feature>
<evidence type="ECO:0000313" key="4">
    <source>
        <dbReference type="Proteomes" id="UP000886842"/>
    </source>
</evidence>
<dbReference type="EMBL" id="DVLP01000375">
    <property type="protein sequence ID" value="HIT76457.1"/>
    <property type="molecule type" value="Genomic_DNA"/>
</dbReference>
<accession>A0A9D1KP42</accession>
<evidence type="ECO:0000313" key="3">
    <source>
        <dbReference type="EMBL" id="HIT76457.1"/>
    </source>
</evidence>
<keyword evidence="1" id="KW-1133">Transmembrane helix</keyword>
<dbReference type="AlphaFoldDB" id="A0A9D1KP42"/>
<feature type="transmembrane region" description="Helical" evidence="1">
    <location>
        <begin position="51"/>
        <end position="76"/>
    </location>
</feature>
<keyword evidence="1" id="KW-0812">Transmembrane</keyword>
<organism evidence="3 4">
    <name type="scientific">Candidatus Avipropionibacterium avicola</name>
    <dbReference type="NCBI Taxonomy" id="2840701"/>
    <lineage>
        <taxon>Bacteria</taxon>
        <taxon>Bacillati</taxon>
        <taxon>Actinomycetota</taxon>
        <taxon>Actinomycetes</taxon>
        <taxon>Propionibacteriales</taxon>
        <taxon>Propionibacteriaceae</taxon>
        <taxon>Propionibacteriaceae incertae sedis</taxon>
        <taxon>Candidatus Avipropionibacterium</taxon>
    </lineage>
</organism>
<proteinExistence type="predicted"/>
<sequence length="101" mass="10616">MDEPKTRYEEFSIQGSELLAKVKDVIRKGNVRRVYIKNSDGNTLLEIPLNAGIGITAVTAMVAPALVAVGALAAVLTKVTVGVESVADADDRTDPAPPPQS</sequence>
<dbReference type="InterPro" id="IPR025642">
    <property type="entry name" value="DUF4342"/>
</dbReference>
<dbReference type="Pfam" id="PF14242">
    <property type="entry name" value="DUF4342"/>
    <property type="match status" value="1"/>
</dbReference>
<dbReference type="Proteomes" id="UP000886842">
    <property type="component" value="Unassembled WGS sequence"/>
</dbReference>
<reference evidence="3" key="2">
    <citation type="journal article" date="2021" name="PeerJ">
        <title>Extensive microbial diversity within the chicken gut microbiome revealed by metagenomics and culture.</title>
        <authorList>
            <person name="Gilroy R."/>
            <person name="Ravi A."/>
            <person name="Getino M."/>
            <person name="Pursley I."/>
            <person name="Horton D.L."/>
            <person name="Alikhan N.F."/>
            <person name="Baker D."/>
            <person name="Gharbi K."/>
            <person name="Hall N."/>
            <person name="Watson M."/>
            <person name="Adriaenssens E.M."/>
            <person name="Foster-Nyarko E."/>
            <person name="Jarju S."/>
            <person name="Secka A."/>
            <person name="Antonio M."/>
            <person name="Oren A."/>
            <person name="Chaudhuri R.R."/>
            <person name="La Ragione R."/>
            <person name="Hildebrand F."/>
            <person name="Pallen M.J."/>
        </authorList>
    </citation>
    <scope>NUCLEOTIDE SEQUENCE</scope>
    <source>
        <strain evidence="3">ChiGjej1B1-24693</strain>
    </source>
</reference>
<protein>
    <submittedName>
        <fullName evidence="3">DUF4342 domain-containing protein</fullName>
    </submittedName>
</protein>
<keyword evidence="1" id="KW-0472">Membrane</keyword>
<gene>
    <name evidence="3" type="ORF">IAA98_12805</name>
</gene>
<evidence type="ECO:0000259" key="2">
    <source>
        <dbReference type="Pfam" id="PF14242"/>
    </source>
</evidence>